<evidence type="ECO:0000313" key="2">
    <source>
        <dbReference type="EMBL" id="TCS62587.1"/>
    </source>
</evidence>
<keyword evidence="3" id="KW-1185">Reference proteome</keyword>
<dbReference type="AlphaFoldDB" id="A0A4R3JAJ7"/>
<dbReference type="Pfam" id="PF10618">
    <property type="entry name" value="Tail_tube"/>
    <property type="match status" value="1"/>
</dbReference>
<proteinExistence type="predicted"/>
<evidence type="ECO:0000313" key="3">
    <source>
        <dbReference type="Proteomes" id="UP000295304"/>
    </source>
</evidence>
<evidence type="ECO:0000256" key="1">
    <source>
        <dbReference type="SAM" id="MobiDB-lite"/>
    </source>
</evidence>
<feature type="region of interest" description="Disordered" evidence="1">
    <location>
        <begin position="27"/>
        <end position="48"/>
    </location>
</feature>
<sequence>MNPNKKVGRVTIKVDGDVIESHPDAEIYVGGPERTDKENGNHPGHWSEQLKAGEVKCNIDWGAGDSTAKMAAWTDVTLTCELDTGQTYVGNHYVLKAVPHIKNDKVELEFFGPVMEEMKVA</sequence>
<dbReference type="InterPro" id="IPR019596">
    <property type="entry name" value="Phage_Mu_GpM_tail_tub"/>
</dbReference>
<reference evidence="2 3" key="1">
    <citation type="submission" date="2019-03" db="EMBL/GenBank/DDBJ databases">
        <title>Genomic Encyclopedia of Type Strains, Phase IV (KMG-IV): sequencing the most valuable type-strain genomes for metagenomic binning, comparative biology and taxonomic classification.</title>
        <authorList>
            <person name="Goeker M."/>
        </authorList>
    </citation>
    <scope>NUCLEOTIDE SEQUENCE [LARGE SCALE GENOMIC DNA]</scope>
    <source>
        <strain evidence="2 3">DSM 101688</strain>
    </source>
</reference>
<comment type="caution">
    <text evidence="2">The sequence shown here is derived from an EMBL/GenBank/DDBJ whole genome shotgun (WGS) entry which is preliminary data.</text>
</comment>
<name>A0A4R3JAJ7_9PROT</name>
<dbReference type="OrthoDB" id="7595591at2"/>
<organism evidence="2 3">
    <name type="scientific">Varunaivibrio sulfuroxidans</name>
    <dbReference type="NCBI Taxonomy" id="1773489"/>
    <lineage>
        <taxon>Bacteria</taxon>
        <taxon>Pseudomonadati</taxon>
        <taxon>Pseudomonadota</taxon>
        <taxon>Alphaproteobacteria</taxon>
        <taxon>Rhodospirillales</taxon>
        <taxon>Magnetovibrionaceae</taxon>
        <taxon>Varunaivibrio</taxon>
    </lineage>
</organism>
<accession>A0A4R3JAJ7</accession>
<dbReference type="RefSeq" id="WP_132939034.1">
    <property type="nucleotide sequence ID" value="NZ_CP119676.1"/>
</dbReference>
<gene>
    <name evidence="2" type="ORF">EDD55_105133</name>
</gene>
<dbReference type="EMBL" id="SLZW01000005">
    <property type="protein sequence ID" value="TCS62587.1"/>
    <property type="molecule type" value="Genomic_DNA"/>
</dbReference>
<dbReference type="Proteomes" id="UP000295304">
    <property type="component" value="Unassembled WGS sequence"/>
</dbReference>
<protein>
    <submittedName>
        <fullName evidence="2">Tail tube protein</fullName>
    </submittedName>
</protein>